<evidence type="ECO:0000313" key="3">
    <source>
        <dbReference type="Proteomes" id="UP000245728"/>
    </source>
</evidence>
<keyword evidence="1" id="KW-1133">Transmembrane helix</keyword>
<keyword evidence="3" id="KW-1185">Reference proteome</keyword>
<evidence type="ECO:0000256" key="1">
    <source>
        <dbReference type="SAM" id="Phobius"/>
    </source>
</evidence>
<dbReference type="Proteomes" id="UP000245728">
    <property type="component" value="Chromosome"/>
</dbReference>
<dbReference type="RefSeq" id="WP_162558503.1">
    <property type="nucleotide sequence ID" value="NZ_CP029347.1"/>
</dbReference>
<accession>A0A2S2E1P5</accession>
<dbReference type="EMBL" id="CP029347">
    <property type="protein sequence ID" value="AWL11558.1"/>
    <property type="molecule type" value="Genomic_DNA"/>
</dbReference>
<gene>
    <name evidence="2" type="ORF">HMF8227_01071</name>
</gene>
<keyword evidence="1" id="KW-0472">Membrane</keyword>
<name>A0A2S2E1P5_9ALTE</name>
<protein>
    <submittedName>
        <fullName evidence="2">Uncharacterized protein</fullName>
    </submittedName>
</protein>
<evidence type="ECO:0000313" key="2">
    <source>
        <dbReference type="EMBL" id="AWL11558.1"/>
    </source>
</evidence>
<dbReference type="KEGG" id="salh:HMF8227_01071"/>
<sequence>MTLFYILGILLVALLILVPLLEKANLQFSPKTMSTMSRWVLPLVAILLILQLVRYML</sequence>
<organism evidence="2 3">
    <name type="scientific">Saliniradius amylolyticus</name>
    <dbReference type="NCBI Taxonomy" id="2183582"/>
    <lineage>
        <taxon>Bacteria</taxon>
        <taxon>Pseudomonadati</taxon>
        <taxon>Pseudomonadota</taxon>
        <taxon>Gammaproteobacteria</taxon>
        <taxon>Alteromonadales</taxon>
        <taxon>Alteromonadaceae</taxon>
        <taxon>Saliniradius</taxon>
    </lineage>
</organism>
<keyword evidence="1" id="KW-0812">Transmembrane</keyword>
<reference evidence="2 3" key="1">
    <citation type="submission" date="2018-05" db="EMBL/GenBank/DDBJ databases">
        <title>Salinimonas sp. HMF8227 Genome sequencing and assembly.</title>
        <authorList>
            <person name="Kang H."/>
            <person name="Kang J."/>
            <person name="Cha I."/>
            <person name="Kim H."/>
            <person name="Joh K."/>
        </authorList>
    </citation>
    <scope>NUCLEOTIDE SEQUENCE [LARGE SCALE GENOMIC DNA]</scope>
    <source>
        <strain evidence="2 3">HMF8227</strain>
    </source>
</reference>
<feature type="transmembrane region" description="Helical" evidence="1">
    <location>
        <begin position="39"/>
        <end position="56"/>
    </location>
</feature>
<dbReference type="AlphaFoldDB" id="A0A2S2E1P5"/>
<proteinExistence type="predicted"/>